<keyword evidence="8" id="KW-0811">Translocation</keyword>
<dbReference type="PANTHER" id="PTHR33909:SF1">
    <property type="entry name" value="SEC TRANSLOCON ACCESSORY COMPLEX SUBUNIT YAJC"/>
    <property type="match status" value="1"/>
</dbReference>
<comment type="similarity">
    <text evidence="2">Belongs to the YajC family.</text>
</comment>
<dbReference type="PANTHER" id="PTHR33909">
    <property type="entry name" value="SEC TRANSLOCON ACCESSORY COMPLEX SUBUNIT YAJC"/>
    <property type="match status" value="1"/>
</dbReference>
<keyword evidence="4" id="KW-1003">Cell membrane</keyword>
<keyword evidence="5" id="KW-0812">Transmembrane</keyword>
<feature type="compositionally biased region" description="Basic and acidic residues" evidence="10">
    <location>
        <begin position="103"/>
        <end position="126"/>
    </location>
</feature>
<evidence type="ECO:0000256" key="2">
    <source>
        <dbReference type="ARBA" id="ARBA00006742"/>
    </source>
</evidence>
<sequence>MLVVLIGGMLFMTTRSQKKQRDMRNDMMSKLQKGAHVVTIGRLHGMIDSINEADKTVTLDCDGIFLVFDMDAIAKVIDQPHVDASTETVMATEKPAVTSEMAEEPKSDDAAKLTDPAETKEVSTDK</sequence>
<dbReference type="EMBL" id="JAAXPN010000005">
    <property type="protein sequence ID" value="NKZ24294.1"/>
    <property type="molecule type" value="Genomic_DNA"/>
</dbReference>
<name>A0A7X6N2V7_9LACO</name>
<evidence type="ECO:0000256" key="7">
    <source>
        <dbReference type="ARBA" id="ARBA00022989"/>
    </source>
</evidence>
<feature type="region of interest" description="Disordered" evidence="10">
    <location>
        <begin position="93"/>
        <end position="126"/>
    </location>
</feature>
<comment type="caution">
    <text evidence="11">The sequence shown here is derived from an EMBL/GenBank/DDBJ whole genome shotgun (WGS) entry which is preliminary data.</text>
</comment>
<dbReference type="InterPro" id="IPR003849">
    <property type="entry name" value="Preprotein_translocase_YajC"/>
</dbReference>
<dbReference type="NCBIfam" id="TIGR00739">
    <property type="entry name" value="yajC"/>
    <property type="match status" value="1"/>
</dbReference>
<evidence type="ECO:0000256" key="5">
    <source>
        <dbReference type="ARBA" id="ARBA00022692"/>
    </source>
</evidence>
<evidence type="ECO:0000256" key="4">
    <source>
        <dbReference type="ARBA" id="ARBA00022475"/>
    </source>
</evidence>
<evidence type="ECO:0000256" key="3">
    <source>
        <dbReference type="ARBA" id="ARBA00022448"/>
    </source>
</evidence>
<dbReference type="Proteomes" id="UP000549765">
    <property type="component" value="Unassembled WGS sequence"/>
</dbReference>
<accession>A0A7X6N2V7</accession>
<protein>
    <submittedName>
        <fullName evidence="11">Preprotein translocase subunit YajC</fullName>
    </submittedName>
</protein>
<dbReference type="GO" id="GO:0015031">
    <property type="term" value="P:protein transport"/>
    <property type="evidence" value="ECO:0007669"/>
    <property type="project" value="UniProtKB-KW"/>
</dbReference>
<evidence type="ECO:0000256" key="10">
    <source>
        <dbReference type="SAM" id="MobiDB-lite"/>
    </source>
</evidence>
<comment type="subcellular location">
    <subcellularLocation>
        <location evidence="1">Cell membrane</location>
        <topology evidence="1">Single-pass membrane protein</topology>
    </subcellularLocation>
</comment>
<keyword evidence="7" id="KW-1133">Transmembrane helix</keyword>
<evidence type="ECO:0000256" key="9">
    <source>
        <dbReference type="ARBA" id="ARBA00023136"/>
    </source>
</evidence>
<evidence type="ECO:0000313" key="11">
    <source>
        <dbReference type="EMBL" id="NKZ24294.1"/>
    </source>
</evidence>
<dbReference type="SMART" id="SM01323">
    <property type="entry name" value="YajC"/>
    <property type="match status" value="1"/>
</dbReference>
<keyword evidence="6" id="KW-0653">Protein transport</keyword>
<evidence type="ECO:0000313" key="12">
    <source>
        <dbReference type="Proteomes" id="UP000549765"/>
    </source>
</evidence>
<evidence type="ECO:0000256" key="8">
    <source>
        <dbReference type="ARBA" id="ARBA00023010"/>
    </source>
</evidence>
<gene>
    <name evidence="11" type="primary">yajC</name>
    <name evidence="11" type="ORF">HF964_05695</name>
</gene>
<keyword evidence="12" id="KW-1185">Reference proteome</keyword>
<keyword evidence="3" id="KW-0813">Transport</keyword>
<proteinExistence type="inferred from homology"/>
<evidence type="ECO:0000256" key="1">
    <source>
        <dbReference type="ARBA" id="ARBA00004162"/>
    </source>
</evidence>
<evidence type="ECO:0000256" key="6">
    <source>
        <dbReference type="ARBA" id="ARBA00022927"/>
    </source>
</evidence>
<dbReference type="Pfam" id="PF02699">
    <property type="entry name" value="YajC"/>
    <property type="match status" value="1"/>
</dbReference>
<dbReference type="AlphaFoldDB" id="A0A7X6N2V7"/>
<reference evidence="11 12" key="1">
    <citation type="submission" date="2020-04" db="EMBL/GenBank/DDBJ databases">
        <title>MicrobeNet Type strains.</title>
        <authorList>
            <person name="Nicholson A.C."/>
        </authorList>
    </citation>
    <scope>NUCLEOTIDE SEQUENCE [LARGE SCALE GENOMIC DNA]</scope>
    <source>
        <strain evidence="11 12">CCUG 61472</strain>
    </source>
</reference>
<keyword evidence="9" id="KW-0472">Membrane</keyword>
<organism evidence="11 12">
    <name type="scientific">Periweissella fabalis</name>
    <dbReference type="NCBI Taxonomy" id="1070421"/>
    <lineage>
        <taxon>Bacteria</taxon>
        <taxon>Bacillati</taxon>
        <taxon>Bacillota</taxon>
        <taxon>Bacilli</taxon>
        <taxon>Lactobacillales</taxon>
        <taxon>Lactobacillaceae</taxon>
        <taxon>Periweissella</taxon>
    </lineage>
</organism>
<dbReference type="GO" id="GO:0005886">
    <property type="term" value="C:plasma membrane"/>
    <property type="evidence" value="ECO:0007669"/>
    <property type="project" value="UniProtKB-SubCell"/>
</dbReference>